<dbReference type="NCBIfam" id="TIGR02031">
    <property type="entry name" value="BchD-ChlD"/>
    <property type="match status" value="1"/>
</dbReference>
<keyword evidence="9" id="KW-0934">Plastid</keyword>
<sequence>MEAFVGVGHSKLLRSRLSFSGRRVRVLRCRSVTKAQAAEAPETEGVSEGVSEDVSEDVSEVDFAQQDVATVFPLAAVVGQDAVKTALLLAAVNPELGGVCISGRRGTAKSVMARAIHALLPPIEVVKGSFYNGEPREGDDSVETVVVRPPFVQIPLNTTEDRLIGTVNVEKSVTTGKTEFQPGLLAAAHRGVLYIDEINLLDQGIVNLLLSVISEGVVRVEREGLSYTHPCRPLVIATFNPEEGDVRAHFLDRIAVVLSADSNPLSLEERIDAVESSIEYRESPKDFVSRVFSETDQMATNIILAREYLKDVQLDKSQVEYLVSEAVRADTQGHRCDLYACQVARAAAALEGRDYVTKEDLKTAVQLVILPRSRAFNNQDMMEQEAPPPPPPPPPQDQMEDDETEQEPDEEEEKEEDQEQTPEIPEEFIFDPEGVILDPEVLNFAQGQRGGKSGTRGVIFSTDRGRYVKAMLPKNGEITKLAVDATLRASAPYQKARRERNADTEDAEKGVYVEEADLRIKRLARKAGSLILFLVDASGSMALNRMNSAKGAAIRLLTEAYQTRDKISLITFQGDRAEVILPPTKSITMAKKRLETMPCGGGSPMAHALTMATRVGLNAQKTGDVGKVILVVISDGRANVALHTSEGEEVEEKLTKAEMKEEVLNLSKSIGALGGFNLLCIDTENKFVSTGLAKELAECAQGSYHYLPKATDQSVAEVAGGAISAMRST</sequence>
<dbReference type="Pfam" id="PF13519">
    <property type="entry name" value="VWA_2"/>
    <property type="match status" value="1"/>
</dbReference>
<dbReference type="SUPFAM" id="SSF53300">
    <property type="entry name" value="vWA-like"/>
    <property type="match status" value="1"/>
</dbReference>
<dbReference type="EC" id="6.6.1.1" evidence="9"/>
<dbReference type="Gene3D" id="3.40.50.300">
    <property type="entry name" value="P-loop containing nucleotide triphosphate hydrolases"/>
    <property type="match status" value="1"/>
</dbReference>
<comment type="catalytic activity">
    <reaction evidence="8 9">
        <text>protoporphyrin IX + Mg(2+) + ATP + H2O = Mg-protoporphyrin IX + ADP + phosphate + 3 H(+)</text>
        <dbReference type="Rhea" id="RHEA:13961"/>
        <dbReference type="ChEBI" id="CHEBI:15377"/>
        <dbReference type="ChEBI" id="CHEBI:15378"/>
        <dbReference type="ChEBI" id="CHEBI:18420"/>
        <dbReference type="ChEBI" id="CHEBI:30616"/>
        <dbReference type="ChEBI" id="CHEBI:43474"/>
        <dbReference type="ChEBI" id="CHEBI:57306"/>
        <dbReference type="ChEBI" id="CHEBI:60492"/>
        <dbReference type="ChEBI" id="CHEBI:456216"/>
        <dbReference type="EC" id="6.6.1.1"/>
    </reaction>
</comment>
<dbReference type="SMART" id="SM00382">
    <property type="entry name" value="AAA"/>
    <property type="match status" value="1"/>
</dbReference>
<dbReference type="SMART" id="SM00327">
    <property type="entry name" value="VWA"/>
    <property type="match status" value="1"/>
</dbReference>
<feature type="region of interest" description="Disordered" evidence="10">
    <location>
        <begin position="381"/>
        <end position="423"/>
    </location>
</feature>
<evidence type="ECO:0000256" key="6">
    <source>
        <dbReference type="ARBA" id="ARBA00022840"/>
    </source>
</evidence>
<dbReference type="InterPro" id="IPR000523">
    <property type="entry name" value="Mg_chelatse_chII-like_cat_dom"/>
</dbReference>
<dbReference type="InterPro" id="IPR011776">
    <property type="entry name" value="Mg_chelatase_ATPase-dsu"/>
</dbReference>
<dbReference type="PANTHER" id="PTHR43473">
    <property type="entry name" value="MAGNESIUM-CHELATASE SUBUNIT CHLD, CHLOROPLASTIC"/>
    <property type="match status" value="1"/>
</dbReference>
<dbReference type="CDD" id="cd00009">
    <property type="entry name" value="AAA"/>
    <property type="match status" value="1"/>
</dbReference>
<dbReference type="SUPFAM" id="SSF52540">
    <property type="entry name" value="P-loop containing nucleoside triphosphate hydrolases"/>
    <property type="match status" value="1"/>
</dbReference>
<feature type="compositionally biased region" description="Acidic residues" evidence="10">
    <location>
        <begin position="398"/>
        <end position="423"/>
    </location>
</feature>
<comment type="similarity">
    <text evidence="2 9">Belongs to the Mg-chelatase subunits D/I family.</text>
</comment>
<dbReference type="UniPathway" id="UPA00668"/>
<evidence type="ECO:0000256" key="10">
    <source>
        <dbReference type="SAM" id="MobiDB-lite"/>
    </source>
</evidence>
<evidence type="ECO:0000256" key="1">
    <source>
        <dbReference type="ARBA" id="ARBA00005173"/>
    </source>
</evidence>
<dbReference type="AlphaFoldDB" id="A0A7S3A775"/>
<comment type="function">
    <text evidence="9">Involved in chlorophyll biosynthesis. Catalyzes the insertion of magnesium ion into protoporphyrin IX to yield Mg-protoporphyrin IX.</text>
</comment>
<dbReference type="GO" id="GO:0016851">
    <property type="term" value="F:magnesium chelatase activity"/>
    <property type="evidence" value="ECO:0007669"/>
    <property type="project" value="UniProtKB-UniRule"/>
</dbReference>
<dbReference type="InterPro" id="IPR027417">
    <property type="entry name" value="P-loop_NTPase"/>
</dbReference>
<evidence type="ECO:0000313" key="12">
    <source>
        <dbReference type="EMBL" id="CAE0062665.1"/>
    </source>
</evidence>
<evidence type="ECO:0000256" key="8">
    <source>
        <dbReference type="ARBA" id="ARBA00048693"/>
    </source>
</evidence>
<evidence type="ECO:0000259" key="11">
    <source>
        <dbReference type="PROSITE" id="PS50234"/>
    </source>
</evidence>
<keyword evidence="3 9" id="KW-0602">Photosynthesis</keyword>
<evidence type="ECO:0000256" key="9">
    <source>
        <dbReference type="RuleBase" id="RU362087"/>
    </source>
</evidence>
<comment type="subcellular location">
    <subcellularLocation>
        <location evidence="9">Plastid</location>
        <location evidence="9">Chloroplast</location>
    </subcellularLocation>
</comment>
<feature type="compositionally biased region" description="Pro residues" evidence="10">
    <location>
        <begin position="386"/>
        <end position="396"/>
    </location>
</feature>
<dbReference type="InterPro" id="IPR036465">
    <property type="entry name" value="vWFA_dom_sf"/>
</dbReference>
<dbReference type="PROSITE" id="PS50234">
    <property type="entry name" value="VWFA"/>
    <property type="match status" value="1"/>
</dbReference>
<dbReference type="GO" id="GO:0015979">
    <property type="term" value="P:photosynthesis"/>
    <property type="evidence" value="ECO:0007669"/>
    <property type="project" value="UniProtKB-UniRule"/>
</dbReference>
<dbReference type="InterPro" id="IPR041702">
    <property type="entry name" value="BchD/ChlD_VWA"/>
</dbReference>
<comment type="pathway">
    <text evidence="1 9">Porphyrin-containing compound metabolism; chlorophyll biosynthesis.</text>
</comment>
<gene>
    <name evidence="12" type="ORF">RMAR00112_LOCUS30736</name>
</gene>
<dbReference type="Pfam" id="PF17863">
    <property type="entry name" value="AAA_lid_2"/>
    <property type="match status" value="1"/>
</dbReference>
<reference evidence="12" key="1">
    <citation type="submission" date="2021-01" db="EMBL/GenBank/DDBJ databases">
        <authorList>
            <person name="Corre E."/>
            <person name="Pelletier E."/>
            <person name="Niang G."/>
            <person name="Scheremetjew M."/>
            <person name="Finn R."/>
            <person name="Kale V."/>
            <person name="Holt S."/>
            <person name="Cochrane G."/>
            <person name="Meng A."/>
            <person name="Brown T."/>
            <person name="Cohen L."/>
        </authorList>
    </citation>
    <scope>NUCLEOTIDE SEQUENCE</scope>
    <source>
        <strain evidence="12">CCMP 769</strain>
    </source>
</reference>
<dbReference type="Pfam" id="PF01078">
    <property type="entry name" value="Mg_chelatase"/>
    <property type="match status" value="1"/>
</dbReference>
<accession>A0A7S3A775</accession>
<evidence type="ECO:0000256" key="4">
    <source>
        <dbReference type="ARBA" id="ARBA00022598"/>
    </source>
</evidence>
<dbReference type="Gene3D" id="3.40.50.410">
    <property type="entry name" value="von Willebrand factor, type A domain"/>
    <property type="match status" value="1"/>
</dbReference>
<keyword evidence="9" id="KW-0150">Chloroplast</keyword>
<name>A0A7S3A775_9RHOD</name>
<evidence type="ECO:0000256" key="3">
    <source>
        <dbReference type="ARBA" id="ARBA00022531"/>
    </source>
</evidence>
<keyword evidence="6 9" id="KW-0067">ATP-binding</keyword>
<evidence type="ECO:0000256" key="5">
    <source>
        <dbReference type="ARBA" id="ARBA00022741"/>
    </source>
</evidence>
<evidence type="ECO:0000256" key="7">
    <source>
        <dbReference type="ARBA" id="ARBA00023171"/>
    </source>
</evidence>
<dbReference type="EMBL" id="HBHW01040024">
    <property type="protein sequence ID" value="CAE0062665.1"/>
    <property type="molecule type" value="Transcribed_RNA"/>
</dbReference>
<dbReference type="GO" id="GO:0009507">
    <property type="term" value="C:chloroplast"/>
    <property type="evidence" value="ECO:0007669"/>
    <property type="project" value="UniProtKB-SubCell"/>
</dbReference>
<proteinExistence type="inferred from homology"/>
<protein>
    <recommendedName>
        <fullName evidence="9">Mg-protoporphyrin IX chelatase</fullName>
        <ecNumber evidence="9">6.6.1.1</ecNumber>
    </recommendedName>
</protein>
<organism evidence="12">
    <name type="scientific">Rhodosorus marinus</name>
    <dbReference type="NCBI Taxonomy" id="101924"/>
    <lineage>
        <taxon>Eukaryota</taxon>
        <taxon>Rhodophyta</taxon>
        <taxon>Stylonematophyceae</taxon>
        <taxon>Stylonematales</taxon>
        <taxon>Stylonemataceae</taxon>
        <taxon>Rhodosorus</taxon>
    </lineage>
</organism>
<dbReference type="PANTHER" id="PTHR43473:SF2">
    <property type="entry name" value="MAGNESIUM-CHELATASE SUBUNIT CHLD, CHLOROPLASTIC"/>
    <property type="match status" value="1"/>
</dbReference>
<dbReference type="Gene3D" id="1.10.8.80">
    <property type="entry name" value="Magnesium chelatase subunit I, C-Terminal domain"/>
    <property type="match status" value="1"/>
</dbReference>
<dbReference type="GO" id="GO:0015995">
    <property type="term" value="P:chlorophyll biosynthetic process"/>
    <property type="evidence" value="ECO:0007669"/>
    <property type="project" value="UniProtKB-UniPathway"/>
</dbReference>
<evidence type="ECO:0000256" key="2">
    <source>
        <dbReference type="ARBA" id="ARBA00005799"/>
    </source>
</evidence>
<feature type="domain" description="VWFA" evidence="11">
    <location>
        <begin position="530"/>
        <end position="726"/>
    </location>
</feature>
<dbReference type="InterPro" id="IPR002035">
    <property type="entry name" value="VWF_A"/>
</dbReference>
<keyword evidence="4 9" id="KW-0436">Ligase</keyword>
<keyword evidence="5 9" id="KW-0547">Nucleotide-binding</keyword>
<keyword evidence="7 9" id="KW-0149">Chlorophyll biosynthesis</keyword>
<dbReference type="InterPro" id="IPR041628">
    <property type="entry name" value="ChlI/MoxR_AAA_lid"/>
</dbReference>
<dbReference type="CDD" id="cd01451">
    <property type="entry name" value="vWA_Magnesium_chelatase"/>
    <property type="match status" value="1"/>
</dbReference>
<dbReference type="InterPro" id="IPR003593">
    <property type="entry name" value="AAA+_ATPase"/>
</dbReference>
<dbReference type="GO" id="GO:0005524">
    <property type="term" value="F:ATP binding"/>
    <property type="evidence" value="ECO:0007669"/>
    <property type="project" value="UniProtKB-UniRule"/>
</dbReference>